<accession>A0A9D2EKC9</accession>
<dbReference type="Proteomes" id="UP000824049">
    <property type="component" value="Unassembled WGS sequence"/>
</dbReference>
<dbReference type="AlphaFoldDB" id="A0A9D2EKC9"/>
<evidence type="ECO:0000313" key="1">
    <source>
        <dbReference type="EMBL" id="HIZ38941.1"/>
    </source>
</evidence>
<dbReference type="EMBL" id="DXBR01000036">
    <property type="protein sequence ID" value="HIZ38941.1"/>
    <property type="molecule type" value="Genomic_DNA"/>
</dbReference>
<protein>
    <submittedName>
        <fullName evidence="1">Uncharacterized protein</fullName>
    </submittedName>
</protein>
<name>A0A9D2EKC9_9FIRM</name>
<evidence type="ECO:0000313" key="2">
    <source>
        <dbReference type="Proteomes" id="UP000824049"/>
    </source>
</evidence>
<comment type="caution">
    <text evidence="1">The sequence shown here is derived from an EMBL/GenBank/DDBJ whole genome shotgun (WGS) entry which is preliminary data.</text>
</comment>
<proteinExistence type="predicted"/>
<reference evidence="1" key="2">
    <citation type="submission" date="2021-04" db="EMBL/GenBank/DDBJ databases">
        <authorList>
            <person name="Gilroy R."/>
        </authorList>
    </citation>
    <scope>NUCLEOTIDE SEQUENCE</scope>
    <source>
        <strain evidence="1">CHK179-28034</strain>
    </source>
</reference>
<reference evidence="1" key="1">
    <citation type="journal article" date="2021" name="PeerJ">
        <title>Extensive microbial diversity within the chicken gut microbiome revealed by metagenomics and culture.</title>
        <authorList>
            <person name="Gilroy R."/>
            <person name="Ravi A."/>
            <person name="Getino M."/>
            <person name="Pursley I."/>
            <person name="Horton D.L."/>
            <person name="Alikhan N.F."/>
            <person name="Baker D."/>
            <person name="Gharbi K."/>
            <person name="Hall N."/>
            <person name="Watson M."/>
            <person name="Adriaenssens E.M."/>
            <person name="Foster-Nyarko E."/>
            <person name="Jarju S."/>
            <person name="Secka A."/>
            <person name="Antonio M."/>
            <person name="Oren A."/>
            <person name="Chaudhuri R.R."/>
            <person name="La Ragione R."/>
            <person name="Hildebrand F."/>
            <person name="Pallen M.J."/>
        </authorList>
    </citation>
    <scope>NUCLEOTIDE SEQUENCE</scope>
    <source>
        <strain evidence="1">CHK179-28034</strain>
    </source>
</reference>
<gene>
    <name evidence="1" type="ORF">H9968_03295</name>
</gene>
<organism evidence="1 2">
    <name type="scientific">Candidatus Anaerobutyricum stercoris</name>
    <dbReference type="NCBI Taxonomy" id="2838457"/>
    <lineage>
        <taxon>Bacteria</taxon>
        <taxon>Bacillati</taxon>
        <taxon>Bacillota</taxon>
        <taxon>Clostridia</taxon>
        <taxon>Lachnospirales</taxon>
        <taxon>Lachnospiraceae</taxon>
        <taxon>Anaerobutyricum</taxon>
    </lineage>
</organism>
<sequence>MPWRNYVDDVELKICEQKADCRQRVNVAKNGGLYYTYVMRTWKSKNRYNSKNIRQQPQ</sequence>